<dbReference type="InterPro" id="IPR049560">
    <property type="entry name" value="MeTrfase_RsmB-F_NOP2_cat"/>
</dbReference>
<dbReference type="EMBL" id="AFHG01000052">
    <property type="protein sequence ID" value="EGK71157.1"/>
    <property type="molecule type" value="Genomic_DNA"/>
</dbReference>
<organism evidence="7 8">
    <name type="scientific">Methyloversatilis universalis (strain ATCC BAA-1314 / DSM 25237 / JCM 13912 / CCUG 52030 / FAM5)</name>
    <dbReference type="NCBI Taxonomy" id="1000565"/>
    <lineage>
        <taxon>Bacteria</taxon>
        <taxon>Pseudomonadati</taxon>
        <taxon>Pseudomonadota</taxon>
        <taxon>Betaproteobacteria</taxon>
        <taxon>Nitrosomonadales</taxon>
        <taxon>Sterolibacteriaceae</taxon>
        <taxon>Methyloversatilis</taxon>
    </lineage>
</organism>
<dbReference type="SUPFAM" id="SSF53335">
    <property type="entry name" value="S-adenosyl-L-methionine-dependent methyltransferases"/>
    <property type="match status" value="1"/>
</dbReference>
<feature type="active site" description="Nucleophile" evidence="5">
    <location>
        <position position="355"/>
    </location>
</feature>
<dbReference type="GO" id="GO:0003723">
    <property type="term" value="F:RNA binding"/>
    <property type="evidence" value="ECO:0007669"/>
    <property type="project" value="UniProtKB-UniRule"/>
</dbReference>
<gene>
    <name evidence="7" type="ORF">METUNv1_02544</name>
</gene>
<feature type="binding site" evidence="5">
    <location>
        <position position="255"/>
    </location>
    <ligand>
        <name>S-adenosyl-L-methionine</name>
        <dbReference type="ChEBI" id="CHEBI:59789"/>
    </ligand>
</feature>
<dbReference type="PROSITE" id="PS51686">
    <property type="entry name" value="SAM_MT_RSMB_NOP"/>
    <property type="match status" value="1"/>
</dbReference>
<dbReference type="Pfam" id="PF22458">
    <property type="entry name" value="RsmF-B_ferredox"/>
    <property type="match status" value="1"/>
</dbReference>
<reference evidence="7 8" key="1">
    <citation type="journal article" date="2011" name="J. Bacteriol.">
        <title>Genome sequence of Methyloversatilis universalis FAM5T, a methylotrophic representative of the order Rhodocyclales.</title>
        <authorList>
            <person name="Kittichotirat W."/>
            <person name="Good N.M."/>
            <person name="Hall R."/>
            <person name="Bringel F."/>
            <person name="Lajus A."/>
            <person name="Medigue C."/>
            <person name="Smalley N.E."/>
            <person name="Beck D."/>
            <person name="Bumgarner R."/>
            <person name="Vuilleumier S."/>
            <person name="Kalyuzhnaya M.G."/>
        </authorList>
    </citation>
    <scope>NUCLEOTIDE SEQUENCE [LARGE SCALE GENOMIC DNA]</scope>
    <source>
        <strain evidence="8">ATCC BAA-1314 / JCM 13912 / FAM5</strain>
    </source>
</reference>
<evidence type="ECO:0000256" key="1">
    <source>
        <dbReference type="ARBA" id="ARBA00022603"/>
    </source>
</evidence>
<protein>
    <submittedName>
        <fullName evidence="7">Methyltransferase</fullName>
    </submittedName>
</protein>
<keyword evidence="8" id="KW-1185">Reference proteome</keyword>
<dbReference type="CDD" id="cd02440">
    <property type="entry name" value="AdoMet_MTases"/>
    <property type="match status" value="1"/>
</dbReference>
<dbReference type="Pfam" id="PF01189">
    <property type="entry name" value="Methyltr_RsmB-F"/>
    <property type="match status" value="1"/>
</dbReference>
<feature type="domain" description="SAM-dependent MTase RsmB/NOP-type" evidence="6">
    <location>
        <begin position="141"/>
        <end position="418"/>
    </location>
</feature>
<comment type="caution">
    <text evidence="5">Lacks conserved residue(s) required for the propagation of feature annotation.</text>
</comment>
<dbReference type="InterPro" id="IPR029063">
    <property type="entry name" value="SAM-dependent_MTases_sf"/>
</dbReference>
<dbReference type="GO" id="GO:0008173">
    <property type="term" value="F:RNA methyltransferase activity"/>
    <property type="evidence" value="ECO:0007669"/>
    <property type="project" value="InterPro"/>
</dbReference>
<feature type="binding site" evidence="5">
    <location>
        <position position="302"/>
    </location>
    <ligand>
        <name>S-adenosyl-L-methionine</name>
        <dbReference type="ChEBI" id="CHEBI:59789"/>
    </ligand>
</feature>
<dbReference type="eggNOG" id="COG0144">
    <property type="taxonomic scope" value="Bacteria"/>
</dbReference>
<evidence type="ECO:0000313" key="7">
    <source>
        <dbReference type="EMBL" id="EGK71157.1"/>
    </source>
</evidence>
<dbReference type="InterPro" id="IPR001678">
    <property type="entry name" value="MeTrfase_RsmB-F_NOP2_dom"/>
</dbReference>
<dbReference type="AlphaFoldDB" id="F5RE26"/>
<dbReference type="PANTHER" id="PTHR22807">
    <property type="entry name" value="NOP2 YEAST -RELATED NOL1/NOP2/FMU SUN DOMAIN-CONTAINING"/>
    <property type="match status" value="1"/>
</dbReference>
<feature type="binding site" evidence="5">
    <location>
        <position position="282"/>
    </location>
    <ligand>
        <name>S-adenosyl-L-methionine</name>
        <dbReference type="ChEBI" id="CHEBI:59789"/>
    </ligand>
</feature>
<evidence type="ECO:0000259" key="6">
    <source>
        <dbReference type="PROSITE" id="PS51686"/>
    </source>
</evidence>
<dbReference type="PRINTS" id="PR02008">
    <property type="entry name" value="RCMTFAMILY"/>
</dbReference>
<name>F5RE26_METUF</name>
<evidence type="ECO:0000256" key="3">
    <source>
        <dbReference type="ARBA" id="ARBA00022691"/>
    </source>
</evidence>
<keyword evidence="4 5" id="KW-0694">RNA-binding</keyword>
<dbReference type="RefSeq" id="WP_008062218.1">
    <property type="nucleotide sequence ID" value="NZ_AFHG01000052.1"/>
</dbReference>
<keyword evidence="1 5" id="KW-0489">Methyltransferase</keyword>
<comment type="similarity">
    <text evidence="5">Belongs to the class I-like SAM-binding methyltransferase superfamily. RsmB/NOP family.</text>
</comment>
<dbReference type="OrthoDB" id="9810297at2"/>
<dbReference type="Proteomes" id="UP000005019">
    <property type="component" value="Unassembled WGS sequence"/>
</dbReference>
<dbReference type="GO" id="GO:0001510">
    <property type="term" value="P:RNA methylation"/>
    <property type="evidence" value="ECO:0007669"/>
    <property type="project" value="InterPro"/>
</dbReference>
<comment type="caution">
    <text evidence="7">The sequence shown here is derived from an EMBL/GenBank/DDBJ whole genome shotgun (WGS) entry which is preliminary data.</text>
</comment>
<evidence type="ECO:0000313" key="8">
    <source>
        <dbReference type="Proteomes" id="UP000005019"/>
    </source>
</evidence>
<dbReference type="PANTHER" id="PTHR22807:SF53">
    <property type="entry name" value="RIBOSOMAL RNA SMALL SUBUNIT METHYLTRANSFERASE B-RELATED"/>
    <property type="match status" value="1"/>
</dbReference>
<accession>F5RE26</accession>
<sequence length="430" mass="47527">MKPNEKLIDATADVLGRLLRFEYPADGVLSAYFREQRALQSRDRAFIAEHAYLVLRRLRWLRAIAGEHAGARKLLIAALARIQGLGVKQLAPLVSRKEAEWLETLAQSKADELSLGERTDLPDWVIERLSAQMDEAALLSLARALNQQAPLDLRINLMKTDREAVMATLANNGLTAEPGRYSPWALRLNERPSLSKNPLYEKGIIEVQDEGSQLLALLLAPRRGEMVVDFCAGAGGKTLAIGAMMRSTGRLYAFDVSEKRLIKMRPRVARSGLSNVHPVLIDSEADTKVKRLAGKIDRVLVDAPCSGLGTLRRNPDLKWRQTPQAVTELVAKQRAILAGASRLVKAGGRLVYATCSLLNEENRGVVDDFLASHPDFVRVPVNELLAAARIELDTGIDLELRPDLHGTDGFYAAVLERRAADGKQEQKNEE</sequence>
<evidence type="ECO:0000256" key="2">
    <source>
        <dbReference type="ARBA" id="ARBA00022679"/>
    </source>
</evidence>
<evidence type="ECO:0000256" key="5">
    <source>
        <dbReference type="PROSITE-ProRule" id="PRU01023"/>
    </source>
</evidence>
<dbReference type="InterPro" id="IPR054728">
    <property type="entry name" value="RsmB-like_ferredoxin"/>
</dbReference>
<dbReference type="STRING" id="1000565.METUNv1_02544"/>
<keyword evidence="2 5" id="KW-0808">Transferase</keyword>
<proteinExistence type="inferred from homology"/>
<keyword evidence="3 5" id="KW-0949">S-adenosyl-L-methionine</keyword>
<dbReference type="InterPro" id="IPR023267">
    <property type="entry name" value="RCMT"/>
</dbReference>
<dbReference type="Gene3D" id="3.40.50.150">
    <property type="entry name" value="Vaccinia Virus protein VP39"/>
    <property type="match status" value="1"/>
</dbReference>
<evidence type="ECO:0000256" key="4">
    <source>
        <dbReference type="ARBA" id="ARBA00022884"/>
    </source>
</evidence>